<name>A0ABW7JES5_9VIBR</name>
<evidence type="ECO:0000313" key="1">
    <source>
        <dbReference type="EMBL" id="MFH0274887.1"/>
    </source>
</evidence>
<dbReference type="Proteomes" id="UP001607221">
    <property type="component" value="Unassembled WGS sequence"/>
</dbReference>
<sequence length="106" mass="11814">MSDSIYRDLLIVGEDVVLDVGRNPIITTDRSVIAQDIKHAILESGLAVQLVAERSPSEIADVERQIILLAEDDIRVIPGTGKIQMIQEKRLLTARSYEFGVIEAWL</sequence>
<reference evidence="1 2" key="1">
    <citation type="submission" date="2024-10" db="EMBL/GenBank/DDBJ databases">
        <authorList>
            <person name="Yibar A."/>
            <person name="Saticioglu I.B."/>
            <person name="Duman M."/>
            <person name="Ajmi N."/>
            <person name="Gurler F."/>
            <person name="Ay H."/>
            <person name="Onuk E."/>
            <person name="Guler S."/>
            <person name="Romalde J.L."/>
        </authorList>
    </citation>
    <scope>NUCLEOTIDE SEQUENCE [LARGE SCALE GENOMIC DNA]</scope>
    <source>
        <strain evidence="1 2">1-TCBS-A</strain>
    </source>
</reference>
<gene>
    <name evidence="1" type="ORF">ACGRHZ_26800</name>
</gene>
<dbReference type="InterPro" id="IPR019697">
    <property type="entry name" value="Phage_HP1_Orf28"/>
</dbReference>
<dbReference type="Pfam" id="PF10761">
    <property type="entry name" value="DUF2590"/>
    <property type="match status" value="1"/>
</dbReference>
<proteinExistence type="predicted"/>
<organism evidence="1 2">
    <name type="scientific">Vibrio jasicida</name>
    <dbReference type="NCBI Taxonomy" id="766224"/>
    <lineage>
        <taxon>Bacteria</taxon>
        <taxon>Pseudomonadati</taxon>
        <taxon>Pseudomonadota</taxon>
        <taxon>Gammaproteobacteria</taxon>
        <taxon>Vibrionales</taxon>
        <taxon>Vibrionaceae</taxon>
        <taxon>Vibrio</taxon>
    </lineage>
</organism>
<accession>A0ABW7JES5</accession>
<keyword evidence="2" id="KW-1185">Reference proteome</keyword>
<comment type="caution">
    <text evidence="1">The sequence shown here is derived from an EMBL/GenBank/DDBJ whole genome shotgun (WGS) entry which is preliminary data.</text>
</comment>
<dbReference type="EMBL" id="JBIHSE010000004">
    <property type="protein sequence ID" value="MFH0274887.1"/>
    <property type="molecule type" value="Genomic_DNA"/>
</dbReference>
<evidence type="ECO:0000313" key="2">
    <source>
        <dbReference type="Proteomes" id="UP001607221"/>
    </source>
</evidence>
<protein>
    <submittedName>
        <fullName evidence="1">DUF2590 family protein</fullName>
    </submittedName>
</protein>
<dbReference type="RefSeq" id="WP_394633190.1">
    <property type="nucleotide sequence ID" value="NZ_JBIHSE010000004.1"/>
</dbReference>